<dbReference type="OrthoDB" id="9793179at2"/>
<dbReference type="GO" id="GO:0009166">
    <property type="term" value="P:nucleotide catabolic process"/>
    <property type="evidence" value="ECO:0007669"/>
    <property type="project" value="InterPro"/>
</dbReference>
<dbReference type="PANTHER" id="PTHR11575">
    <property type="entry name" value="5'-NUCLEOTIDASE-RELATED"/>
    <property type="match status" value="1"/>
</dbReference>
<dbReference type="InterPro" id="IPR036907">
    <property type="entry name" value="5'-Nucleotdase_C_sf"/>
</dbReference>
<dbReference type="Gene3D" id="3.60.21.10">
    <property type="match status" value="1"/>
</dbReference>
<dbReference type="Pfam" id="PF00149">
    <property type="entry name" value="Metallophos"/>
    <property type="match status" value="1"/>
</dbReference>
<dbReference type="Proteomes" id="UP000254060">
    <property type="component" value="Unassembled WGS sequence"/>
</dbReference>
<name>A0A377FS27_9BACL</name>
<dbReference type="SUPFAM" id="SSF55816">
    <property type="entry name" value="5'-nucleotidase (syn. UDP-sugar hydrolase), C-terminal domain"/>
    <property type="match status" value="1"/>
</dbReference>
<keyword evidence="2 5" id="KW-0378">Hydrolase</keyword>
<dbReference type="EMBL" id="UGGP01000001">
    <property type="protein sequence ID" value="STO07622.1"/>
    <property type="molecule type" value="Genomic_DNA"/>
</dbReference>
<dbReference type="PRINTS" id="PR01607">
    <property type="entry name" value="APYRASEFAMLY"/>
</dbReference>
<dbReference type="CDD" id="cd00845">
    <property type="entry name" value="MPP_UshA_N_like"/>
    <property type="match status" value="1"/>
</dbReference>
<dbReference type="AlphaFoldDB" id="A0A377FS27"/>
<evidence type="ECO:0000259" key="3">
    <source>
        <dbReference type="Pfam" id="PF00149"/>
    </source>
</evidence>
<feature type="domain" description="5'-Nucleotidase C-terminal" evidence="4">
    <location>
        <begin position="279"/>
        <end position="406"/>
    </location>
</feature>
<reference evidence="5 6" key="1">
    <citation type="submission" date="2018-06" db="EMBL/GenBank/DDBJ databases">
        <authorList>
            <consortium name="Pathogen Informatics"/>
            <person name="Doyle S."/>
        </authorList>
    </citation>
    <scope>NUCLEOTIDE SEQUENCE [LARGE SCALE GENOMIC DNA]</scope>
    <source>
        <strain evidence="5 6">NCTC13163</strain>
    </source>
</reference>
<dbReference type="GO" id="GO:0008253">
    <property type="term" value="F:5'-nucleotidase activity"/>
    <property type="evidence" value="ECO:0007669"/>
    <property type="project" value="TreeGrafter"/>
</dbReference>
<dbReference type="InterPro" id="IPR004843">
    <property type="entry name" value="Calcineurin-like_PHP"/>
</dbReference>
<dbReference type="Gene3D" id="3.90.780.10">
    <property type="entry name" value="5'-Nucleotidase, C-terminal domain"/>
    <property type="match status" value="1"/>
</dbReference>
<evidence type="ECO:0000256" key="1">
    <source>
        <dbReference type="ARBA" id="ARBA00022729"/>
    </source>
</evidence>
<dbReference type="InterPro" id="IPR008334">
    <property type="entry name" value="5'-Nucleotdase_C"/>
</dbReference>
<evidence type="ECO:0000313" key="5">
    <source>
        <dbReference type="EMBL" id="STO07622.1"/>
    </source>
</evidence>
<dbReference type="GO" id="GO:0030288">
    <property type="term" value="C:outer membrane-bounded periplasmic space"/>
    <property type="evidence" value="ECO:0007669"/>
    <property type="project" value="TreeGrafter"/>
</dbReference>
<dbReference type="InterPro" id="IPR011240">
    <property type="entry name" value="Pesterase_YunD"/>
</dbReference>
<evidence type="ECO:0000256" key="2">
    <source>
        <dbReference type="RuleBase" id="RU362119"/>
    </source>
</evidence>
<keyword evidence="2" id="KW-0547">Nucleotide-binding</keyword>
<comment type="similarity">
    <text evidence="2">Belongs to the 5'-nucleotidase family.</text>
</comment>
<feature type="domain" description="Calcineurin-like phosphoesterase" evidence="3">
    <location>
        <begin position="7"/>
        <end position="198"/>
    </location>
</feature>
<keyword evidence="5" id="KW-0540">Nuclease</keyword>
<evidence type="ECO:0000313" key="6">
    <source>
        <dbReference type="Proteomes" id="UP000254060"/>
    </source>
</evidence>
<dbReference type="Pfam" id="PF02872">
    <property type="entry name" value="5_nucleotid_C"/>
    <property type="match status" value="1"/>
</dbReference>
<sequence length="447" mass="49828">MAVRTISIFHYNDLHSKFHTWPQLVSFLNERRDEASLVFDLGDHADRTHPATEVTRGQVNVRLLNRLQPTAVTIGNNEGITFPHEWLDTLYEDATFPVLLANVYDEDGSRPDWVTETLVVERAGLKVGLFGVTAPYEELYPELGWQIESPLEATARALDQLSDCDVLIALSHLGFYADERLADAFPQLDVILGAHTHHVLDDGVLKNGVLIAQAGKYGQYVGEVTLTVEAGRVFDKRATLHELSERQPDETTAEVLQTEYEAAERLLDVTIAHTPGYASDWFGPSPIADLLADGLADWCAADASIVPSGVLLDRLAPGAVTLNMLHRICPHPINPCLLTLDGDTLIRFLDDVHETSFTTMHVRGLGFRGTVLGQPTLHNVASNQGDWLLGGEYIDPQQTYRIATVDMFTFGPLLPYLADQPKRYFMPELLRDVLRETIKRRDTIRKG</sequence>
<dbReference type="GO" id="GO:0008768">
    <property type="term" value="F:UDP-sugar diphosphatase activity"/>
    <property type="evidence" value="ECO:0007669"/>
    <property type="project" value="TreeGrafter"/>
</dbReference>
<dbReference type="STRING" id="1397694.GCA_000702585_01486"/>
<organism evidence="5 6">
    <name type="scientific">Exiguobacterium aurantiacum</name>
    <dbReference type="NCBI Taxonomy" id="33987"/>
    <lineage>
        <taxon>Bacteria</taxon>
        <taxon>Bacillati</taxon>
        <taxon>Bacillota</taxon>
        <taxon>Bacilli</taxon>
        <taxon>Bacillales</taxon>
        <taxon>Bacillales Family XII. Incertae Sedis</taxon>
        <taxon>Exiguobacterium</taxon>
    </lineage>
</organism>
<keyword evidence="5" id="KW-0255">Endonuclease</keyword>
<dbReference type="SUPFAM" id="SSF56300">
    <property type="entry name" value="Metallo-dependent phosphatases"/>
    <property type="match status" value="1"/>
</dbReference>
<dbReference type="GO" id="GO:0004519">
    <property type="term" value="F:endonuclease activity"/>
    <property type="evidence" value="ECO:0007669"/>
    <property type="project" value="UniProtKB-KW"/>
</dbReference>
<evidence type="ECO:0000259" key="4">
    <source>
        <dbReference type="Pfam" id="PF02872"/>
    </source>
</evidence>
<protein>
    <submittedName>
        <fullName evidence="5">Endonuclease YhcR</fullName>
        <ecNumber evidence="5">3.1.31.-</ecNumber>
    </submittedName>
</protein>
<dbReference type="GO" id="GO:0000166">
    <property type="term" value="F:nucleotide binding"/>
    <property type="evidence" value="ECO:0007669"/>
    <property type="project" value="UniProtKB-KW"/>
</dbReference>
<keyword evidence="1" id="KW-0732">Signal</keyword>
<dbReference type="InterPro" id="IPR006179">
    <property type="entry name" value="5_nucleotidase/apyrase"/>
</dbReference>
<accession>A0A377FS27</accession>
<proteinExistence type="inferred from homology"/>
<dbReference type="EC" id="3.1.31.-" evidence="5"/>
<dbReference type="PANTHER" id="PTHR11575:SF23">
    <property type="entry name" value="5-NUCLEOTIDASE FAMILY PROTEIN"/>
    <property type="match status" value="1"/>
</dbReference>
<gene>
    <name evidence="5" type="primary">yhcR</name>
    <name evidence="5" type="ORF">NCTC13163_00973</name>
</gene>
<dbReference type="PIRSF" id="PIRSF036361">
    <property type="entry name" value="YunD"/>
    <property type="match status" value="1"/>
</dbReference>
<dbReference type="InterPro" id="IPR029052">
    <property type="entry name" value="Metallo-depent_PP-like"/>
</dbReference>
<dbReference type="RefSeq" id="WP_029334640.1">
    <property type="nucleotide sequence ID" value="NZ_UGGP01000001.1"/>
</dbReference>